<feature type="chain" id="PRO_5004874801" description="Lipoprotein" evidence="1">
    <location>
        <begin position="20"/>
        <end position="531"/>
    </location>
</feature>
<dbReference type="AlphaFoldDB" id="W5YLU5"/>
<keyword evidence="3" id="KW-1185">Reference proteome</keyword>
<dbReference type="OrthoDB" id="9800417at2"/>
<feature type="signal peptide" evidence="1">
    <location>
        <begin position="1"/>
        <end position="19"/>
    </location>
</feature>
<protein>
    <recommendedName>
        <fullName evidence="4">Lipoprotein</fullName>
    </recommendedName>
</protein>
<evidence type="ECO:0000256" key="1">
    <source>
        <dbReference type="SAM" id="SignalP"/>
    </source>
</evidence>
<evidence type="ECO:0000313" key="3">
    <source>
        <dbReference type="Proteomes" id="UP000061489"/>
    </source>
</evidence>
<dbReference type="HOGENOM" id="CLU_512689_0_0_6"/>
<proteinExistence type="predicted"/>
<dbReference type="KEGG" id="msx:AU14_05170"/>
<accession>W5YLU5</accession>
<dbReference type="STRING" id="1420916.AU14_05170"/>
<dbReference type="Proteomes" id="UP000061489">
    <property type="component" value="Chromosome"/>
</dbReference>
<gene>
    <name evidence="2" type="ORF">AU14_05170</name>
</gene>
<reference evidence="2 3" key="1">
    <citation type="journal article" date="2014" name="Genome Announc.">
        <title>Draft Genome Sequences of Marinobacter similis A3d10T and Marinobacter salarius R9SW1T.</title>
        <authorList>
            <person name="Ivanova E.P."/>
            <person name="Ng H.J."/>
            <person name="Webb H.K."/>
            <person name="Feng G."/>
            <person name="Oshima K."/>
            <person name="Hattori M."/>
            <person name="Ohkuma M."/>
            <person name="Sergeev A.F."/>
            <person name="Mikhailov V.V."/>
            <person name="Crawford R.J."/>
            <person name="Sawabe T."/>
        </authorList>
    </citation>
    <scope>NUCLEOTIDE SEQUENCE [LARGE SCALE GENOMIC DNA]</scope>
    <source>
        <strain evidence="2 3">A3d10</strain>
    </source>
</reference>
<keyword evidence="1" id="KW-0732">Signal</keyword>
<evidence type="ECO:0000313" key="2">
    <source>
        <dbReference type="EMBL" id="AHI30010.1"/>
    </source>
</evidence>
<dbReference type="RefSeq" id="WP_041339416.1">
    <property type="nucleotide sequence ID" value="NZ_CP007151.1"/>
</dbReference>
<organism evidence="2 3">
    <name type="scientific">Marinobacter similis</name>
    <dbReference type="NCBI Taxonomy" id="1420916"/>
    <lineage>
        <taxon>Bacteria</taxon>
        <taxon>Pseudomonadati</taxon>
        <taxon>Pseudomonadota</taxon>
        <taxon>Gammaproteobacteria</taxon>
        <taxon>Pseudomonadales</taxon>
        <taxon>Marinobacteraceae</taxon>
        <taxon>Marinobacter</taxon>
    </lineage>
</organism>
<dbReference type="PROSITE" id="PS51257">
    <property type="entry name" value="PROKAR_LIPOPROTEIN"/>
    <property type="match status" value="1"/>
</dbReference>
<name>W5YLU5_9GAMM</name>
<dbReference type="EMBL" id="CP007151">
    <property type="protein sequence ID" value="AHI30010.1"/>
    <property type="molecule type" value="Genomic_DNA"/>
</dbReference>
<evidence type="ECO:0008006" key="4">
    <source>
        <dbReference type="Google" id="ProtNLM"/>
    </source>
</evidence>
<sequence>MFFKKNKLALAITSSAALALVGCGGGSGSGGDSEGGNPNQDTGGSYSVTAIDGYLENAEIYVDVISNGKLDQSELDNGPVGRTNAQGVAVLESALAGEELLVRAVAGETRDSDSGIVDSTFVLSAGVGSEVFTPFTHLSKVTGASLNDIAAQLNVDVSLISGDFVKAKEDAATKDNAAVTHALARFVVTELKQGLVQVESIGAALGDAKNAIEIAIANGQDPDLIEVELDDNNSGAVVEGQPTRLAFSKDFLAGEDTWTAYRFDDSGDQEQFYFRFGNANDDSAFCLTSERMSFLNDETITPPANDCVTSATFAVNESGQLELSYSDADVFDMLYRFSEEREADQGGTFTYKMFLMVKSNGEMLWVDNNEFVRDAGDYRDAPAETVFSMMDDNDDGGVVEQMFVGADFETTDTYEYKTYGEISEGTVSHFEVNKEPDAFEVRWFISPLCEFINENNCQQDEPMAREDEGNENMHTHVYLPYRTAGQLQLVWDWKPYDNEREMLFIQSPSGQLIGNIFSEFQSRDDGTQGTN</sequence>